<sequence length="73" mass="8107">MSHQHMHDNIHAAQTFVDRIDHRGAAFGRRQVSSNKQRIWQVGGAGAGGCQYLRAFLAKEGHRGRANPFAAPR</sequence>
<gene>
    <name evidence="1" type="ORF">HSBAA_44980</name>
</gene>
<evidence type="ECO:0000313" key="1">
    <source>
        <dbReference type="EMBL" id="BBI63192.1"/>
    </source>
</evidence>
<proteinExistence type="predicted"/>
<dbReference type="AlphaFoldDB" id="A0A455UAJ4"/>
<dbReference type="EMBL" id="AP019514">
    <property type="protein sequence ID" value="BBI63192.1"/>
    <property type="molecule type" value="Genomic_DNA"/>
</dbReference>
<name>A0A455UAJ4_9GAMM</name>
<reference evidence="1 2" key="1">
    <citation type="journal article" date="2019" name="Microbiol. Resour. Announc.">
        <title>Complete Genome Sequence of Halomonas sulfidaeris Strain Esulfide1 Isolated from a Metal Sulfide Rock at a Depth of 2,200 Meters, Obtained Using Nanopore Sequencing.</title>
        <authorList>
            <person name="Saito M."/>
            <person name="Nishigata A."/>
            <person name="Galipon J."/>
            <person name="Arakawa K."/>
        </authorList>
    </citation>
    <scope>NUCLEOTIDE SEQUENCE [LARGE SCALE GENOMIC DNA]</scope>
    <source>
        <strain evidence="1 2">ATCC BAA-803</strain>
    </source>
</reference>
<protein>
    <submittedName>
        <fullName evidence="1">Uncharacterized protein</fullName>
    </submittedName>
</protein>
<dbReference type="Proteomes" id="UP000320231">
    <property type="component" value="Chromosome"/>
</dbReference>
<organism evidence="1 2">
    <name type="scientific">Vreelandella sulfidaeris</name>
    <dbReference type="NCBI Taxonomy" id="115553"/>
    <lineage>
        <taxon>Bacteria</taxon>
        <taxon>Pseudomonadati</taxon>
        <taxon>Pseudomonadota</taxon>
        <taxon>Gammaproteobacteria</taxon>
        <taxon>Oceanospirillales</taxon>
        <taxon>Halomonadaceae</taxon>
        <taxon>Vreelandella</taxon>
    </lineage>
</organism>
<dbReference type="KEGG" id="hsr:HSBAA_44980"/>
<accession>A0A455UAJ4</accession>
<evidence type="ECO:0000313" key="2">
    <source>
        <dbReference type="Proteomes" id="UP000320231"/>
    </source>
</evidence>